<dbReference type="HOGENOM" id="CLU_2602665_0_0_9"/>
<dbReference type="GO" id="GO:0003677">
    <property type="term" value="F:DNA binding"/>
    <property type="evidence" value="ECO:0007669"/>
    <property type="project" value="InterPro"/>
</dbReference>
<dbReference type="OrthoDB" id="2642734at2"/>
<keyword evidence="3" id="KW-1185">Reference proteome</keyword>
<dbReference type="EMBL" id="CP009285">
    <property type="protein sequence ID" value="AIQ59728.1"/>
    <property type="molecule type" value="Genomic_DNA"/>
</dbReference>
<evidence type="ECO:0000259" key="1">
    <source>
        <dbReference type="Pfam" id="PF13443"/>
    </source>
</evidence>
<feature type="domain" description="HTH cro/C1-type" evidence="1">
    <location>
        <begin position="6"/>
        <end position="59"/>
    </location>
</feature>
<proteinExistence type="predicted"/>
<protein>
    <recommendedName>
        <fullName evidence="1">HTH cro/C1-type domain-containing protein</fullName>
    </recommendedName>
</protein>
<evidence type="ECO:0000313" key="3">
    <source>
        <dbReference type="Proteomes" id="UP000029518"/>
    </source>
</evidence>
<reference evidence="2" key="1">
    <citation type="submission" date="2014-08" db="EMBL/GenBank/DDBJ databases">
        <title>Comparative genomics of the Paenibacillus odorifer group.</title>
        <authorList>
            <person name="den Bakker H.C."/>
            <person name="Tsai Y.-C.Y.-C."/>
            <person name="Martin N."/>
            <person name="Korlach J."/>
            <person name="Wiedmann M."/>
        </authorList>
    </citation>
    <scope>NUCLEOTIDE SEQUENCE [LARGE SCALE GENOMIC DNA]</scope>
    <source>
        <strain evidence="2">DSM 13188</strain>
    </source>
</reference>
<organism evidence="2 3">
    <name type="scientific">Paenibacillus borealis</name>
    <dbReference type="NCBI Taxonomy" id="160799"/>
    <lineage>
        <taxon>Bacteria</taxon>
        <taxon>Bacillati</taxon>
        <taxon>Bacillota</taxon>
        <taxon>Bacilli</taxon>
        <taxon>Bacillales</taxon>
        <taxon>Paenibacillaceae</taxon>
        <taxon>Paenibacillus</taxon>
    </lineage>
</organism>
<sequence length="79" mass="9424">MEINQRIREFIKTNGLKFTYVAKESNIDMKKFSRMMTGKQKIDTDEYETICSSLRVNPGYFFDQKLLENKNYENAKEVI</sequence>
<gene>
    <name evidence="2" type="ORF">PBOR_24320</name>
</gene>
<dbReference type="RefSeq" id="WP_042215865.1">
    <property type="nucleotide sequence ID" value="NZ_CP009285.1"/>
</dbReference>
<dbReference type="Pfam" id="PF13443">
    <property type="entry name" value="HTH_26"/>
    <property type="match status" value="1"/>
</dbReference>
<accession>A0A089LKN6</accession>
<evidence type="ECO:0000313" key="2">
    <source>
        <dbReference type="EMBL" id="AIQ59728.1"/>
    </source>
</evidence>
<dbReference type="Gene3D" id="1.10.260.40">
    <property type="entry name" value="lambda repressor-like DNA-binding domains"/>
    <property type="match status" value="1"/>
</dbReference>
<dbReference type="Proteomes" id="UP000029518">
    <property type="component" value="Chromosome"/>
</dbReference>
<dbReference type="KEGG" id="pbd:PBOR_24320"/>
<dbReference type="InterPro" id="IPR010982">
    <property type="entry name" value="Lambda_DNA-bd_dom_sf"/>
</dbReference>
<dbReference type="InterPro" id="IPR001387">
    <property type="entry name" value="Cro/C1-type_HTH"/>
</dbReference>
<name>A0A089LKN6_PAEBO</name>
<dbReference type="AlphaFoldDB" id="A0A089LKN6"/>
<dbReference type="SUPFAM" id="SSF47413">
    <property type="entry name" value="lambda repressor-like DNA-binding domains"/>
    <property type="match status" value="1"/>
</dbReference>